<feature type="transmembrane region" description="Helical" evidence="1">
    <location>
        <begin position="12"/>
        <end position="30"/>
    </location>
</feature>
<name>A0A1G8U2M2_9EURY</name>
<organism evidence="2 3">
    <name type="scientific">Natronorubrum texcoconense</name>
    <dbReference type="NCBI Taxonomy" id="1095776"/>
    <lineage>
        <taxon>Archaea</taxon>
        <taxon>Methanobacteriati</taxon>
        <taxon>Methanobacteriota</taxon>
        <taxon>Stenosarchaea group</taxon>
        <taxon>Halobacteria</taxon>
        <taxon>Halobacteriales</taxon>
        <taxon>Natrialbaceae</taxon>
        <taxon>Natronorubrum</taxon>
    </lineage>
</organism>
<evidence type="ECO:0000256" key="1">
    <source>
        <dbReference type="SAM" id="Phobius"/>
    </source>
</evidence>
<keyword evidence="1" id="KW-1133">Transmembrane helix</keyword>
<dbReference type="EMBL" id="FNFE01000001">
    <property type="protein sequence ID" value="SDJ47959.1"/>
    <property type="molecule type" value="Genomic_DNA"/>
</dbReference>
<keyword evidence="3" id="KW-1185">Reference proteome</keyword>
<reference evidence="3" key="1">
    <citation type="submission" date="2016-10" db="EMBL/GenBank/DDBJ databases">
        <authorList>
            <person name="Varghese N."/>
            <person name="Submissions S."/>
        </authorList>
    </citation>
    <scope>NUCLEOTIDE SEQUENCE [LARGE SCALE GENOMIC DNA]</scope>
    <source>
        <strain evidence="3">B4,CECT 8067,JCM 17497</strain>
    </source>
</reference>
<protein>
    <submittedName>
        <fullName evidence="2">Uncharacterized protein</fullName>
    </submittedName>
</protein>
<dbReference type="Proteomes" id="UP000198882">
    <property type="component" value="Unassembled WGS sequence"/>
</dbReference>
<accession>A0A1G8U2M2</accession>
<dbReference type="STRING" id="1095776.SAMN04515672_0707"/>
<proteinExistence type="predicted"/>
<keyword evidence="1" id="KW-0472">Membrane</keyword>
<dbReference type="AlphaFoldDB" id="A0A1G8U2M2"/>
<feature type="transmembrane region" description="Helical" evidence="1">
    <location>
        <begin position="36"/>
        <end position="59"/>
    </location>
</feature>
<dbReference type="OrthoDB" id="328659at2157"/>
<evidence type="ECO:0000313" key="3">
    <source>
        <dbReference type="Proteomes" id="UP000198882"/>
    </source>
</evidence>
<sequence>MFSQLELARRDGRNLLLVLAIMIPVLFFVADGALEARVLAAVLGGVLTAVTFLAVTVAINRFGPDY</sequence>
<dbReference type="RefSeq" id="WP_090303204.1">
    <property type="nucleotide sequence ID" value="NZ_FNFE01000001.1"/>
</dbReference>
<keyword evidence="1" id="KW-0812">Transmembrane</keyword>
<evidence type="ECO:0000313" key="2">
    <source>
        <dbReference type="EMBL" id="SDJ47959.1"/>
    </source>
</evidence>
<gene>
    <name evidence="2" type="ORF">SAMN04515672_0707</name>
</gene>